<dbReference type="InterPro" id="IPR001841">
    <property type="entry name" value="Znf_RING"/>
</dbReference>
<feature type="domain" description="RING-type" evidence="6">
    <location>
        <begin position="12"/>
        <end position="52"/>
    </location>
</feature>
<protein>
    <recommendedName>
        <fullName evidence="11">Zinc-binding protein A33-like</fullName>
    </recommendedName>
</protein>
<dbReference type="Pfam" id="PF00643">
    <property type="entry name" value="zf-B_box"/>
    <property type="match status" value="1"/>
</dbReference>
<dbReference type="SMART" id="SM00589">
    <property type="entry name" value="PRY"/>
    <property type="match status" value="1"/>
</dbReference>
<dbReference type="InterPro" id="IPR003879">
    <property type="entry name" value="Butyrophylin_SPRY"/>
</dbReference>
<evidence type="ECO:0000259" key="6">
    <source>
        <dbReference type="PROSITE" id="PS50089"/>
    </source>
</evidence>
<dbReference type="PROSITE" id="PS50119">
    <property type="entry name" value="ZF_BBOX"/>
    <property type="match status" value="1"/>
</dbReference>
<dbReference type="PROSITE" id="PS50188">
    <property type="entry name" value="B302_SPRY"/>
    <property type="match status" value="1"/>
</dbReference>
<dbReference type="InterPro" id="IPR050143">
    <property type="entry name" value="TRIM/RBCC"/>
</dbReference>
<dbReference type="Pfam" id="PF13765">
    <property type="entry name" value="PRY"/>
    <property type="match status" value="1"/>
</dbReference>
<evidence type="ECO:0000313" key="9">
    <source>
        <dbReference type="EMBL" id="KAG5270888.1"/>
    </source>
</evidence>
<evidence type="ECO:0000259" key="7">
    <source>
        <dbReference type="PROSITE" id="PS50119"/>
    </source>
</evidence>
<dbReference type="SUPFAM" id="SSF57845">
    <property type="entry name" value="B-box zinc-binding domain"/>
    <property type="match status" value="1"/>
</dbReference>
<dbReference type="InterPro" id="IPR027370">
    <property type="entry name" value="Znf-RING_euk"/>
</dbReference>
<proteinExistence type="predicted"/>
<sequence>MASFLPEEDLTCTVCCDIFEDPVVLSCSHSVCEDCLKNYWSTKQFQECPLCRRRSSRDNPPVCIALKNLCEAYTKEKKLSGELCPSHKERFKLFCKEDKELLCVVCRDSREHKTHDCSPIDEAAADLKEEVKEALEPLTDKLNEFKNTERIYQDMAEHIKKQAEKAESRIKEEFEKLHQFLRDEEEARLDVLKEEEEEKSQLMKEKIDDISKKISSLSGRIKDIEEELKANAVAFLLDFEDTMERAQREMKEPEAVPGGLIDVAQHLGNLNFKVWLKMRDISSYCPVIFDPNTAGDLLILSDDLTTVKDSYGRQNLPSNPERYGNCVLGSEGFDSGTYSWDVQVGKHKYWDIGVTTMPKPNDTWSTVWSLRSRTEFWSDTVTHSVQCLGINSPLSLSEPPEIIRVDLDFAQGKLTFSDAVSETKLHTVKHNFTEKLFPFFQTYYQANALKILPVTPTVVVDNDCDLWIQF</sequence>
<evidence type="ECO:0000256" key="2">
    <source>
        <dbReference type="ARBA" id="ARBA00022771"/>
    </source>
</evidence>
<dbReference type="GO" id="GO:0008270">
    <property type="term" value="F:zinc ion binding"/>
    <property type="evidence" value="ECO:0007669"/>
    <property type="project" value="UniProtKB-KW"/>
</dbReference>
<feature type="domain" description="B30.2/SPRY" evidence="8">
    <location>
        <begin position="267"/>
        <end position="458"/>
    </location>
</feature>
<dbReference type="InterPro" id="IPR043136">
    <property type="entry name" value="B30.2/SPRY_sf"/>
</dbReference>
<dbReference type="PANTHER" id="PTHR24103">
    <property type="entry name" value="E3 UBIQUITIN-PROTEIN LIGASE TRIM"/>
    <property type="match status" value="1"/>
</dbReference>
<evidence type="ECO:0000256" key="3">
    <source>
        <dbReference type="ARBA" id="ARBA00022833"/>
    </source>
</evidence>
<gene>
    <name evidence="9" type="ORF">AALO_G00173430</name>
</gene>
<keyword evidence="3" id="KW-0862">Zinc</keyword>
<evidence type="ECO:0008006" key="11">
    <source>
        <dbReference type="Google" id="ProtNLM"/>
    </source>
</evidence>
<dbReference type="Gene3D" id="3.30.160.60">
    <property type="entry name" value="Classic Zinc Finger"/>
    <property type="match status" value="1"/>
</dbReference>
<evidence type="ECO:0000259" key="8">
    <source>
        <dbReference type="PROSITE" id="PS50188"/>
    </source>
</evidence>
<dbReference type="PROSITE" id="PS50089">
    <property type="entry name" value="ZF_RING_2"/>
    <property type="match status" value="1"/>
</dbReference>
<feature type="domain" description="B box-type" evidence="7">
    <location>
        <begin position="79"/>
        <end position="120"/>
    </location>
</feature>
<evidence type="ECO:0000256" key="5">
    <source>
        <dbReference type="SAM" id="Coils"/>
    </source>
</evidence>
<dbReference type="PROSITE" id="PS00518">
    <property type="entry name" value="ZF_RING_1"/>
    <property type="match status" value="1"/>
</dbReference>
<organism evidence="9 10">
    <name type="scientific">Alosa alosa</name>
    <name type="common">allis shad</name>
    <dbReference type="NCBI Taxonomy" id="278164"/>
    <lineage>
        <taxon>Eukaryota</taxon>
        <taxon>Metazoa</taxon>
        <taxon>Chordata</taxon>
        <taxon>Craniata</taxon>
        <taxon>Vertebrata</taxon>
        <taxon>Euteleostomi</taxon>
        <taxon>Actinopterygii</taxon>
        <taxon>Neopterygii</taxon>
        <taxon>Teleostei</taxon>
        <taxon>Clupei</taxon>
        <taxon>Clupeiformes</taxon>
        <taxon>Clupeoidei</taxon>
        <taxon>Clupeidae</taxon>
        <taxon>Alosa</taxon>
    </lineage>
</organism>
<dbReference type="EMBL" id="JADWDJ010000013">
    <property type="protein sequence ID" value="KAG5270888.1"/>
    <property type="molecule type" value="Genomic_DNA"/>
</dbReference>
<dbReference type="Gene3D" id="3.30.40.10">
    <property type="entry name" value="Zinc/RING finger domain, C3HC4 (zinc finger)"/>
    <property type="match status" value="1"/>
</dbReference>
<keyword evidence="2 4" id="KW-0863">Zinc-finger</keyword>
<dbReference type="InterPro" id="IPR003877">
    <property type="entry name" value="SPRY_dom"/>
</dbReference>
<accession>A0AAV6G6X9</accession>
<dbReference type="InterPro" id="IPR000315">
    <property type="entry name" value="Znf_B-box"/>
</dbReference>
<dbReference type="Pfam" id="PF13445">
    <property type="entry name" value="zf-RING_UBOX"/>
    <property type="match status" value="1"/>
</dbReference>
<dbReference type="Pfam" id="PF00622">
    <property type="entry name" value="SPRY"/>
    <property type="match status" value="1"/>
</dbReference>
<keyword evidence="5" id="KW-0175">Coiled coil</keyword>
<dbReference type="SUPFAM" id="SSF49899">
    <property type="entry name" value="Concanavalin A-like lectins/glucanases"/>
    <property type="match status" value="1"/>
</dbReference>
<dbReference type="SMART" id="SM00449">
    <property type="entry name" value="SPRY"/>
    <property type="match status" value="1"/>
</dbReference>
<dbReference type="InterPro" id="IPR013083">
    <property type="entry name" value="Znf_RING/FYVE/PHD"/>
</dbReference>
<dbReference type="InterPro" id="IPR006574">
    <property type="entry name" value="PRY"/>
</dbReference>
<dbReference type="AlphaFoldDB" id="A0AAV6G6X9"/>
<keyword evidence="10" id="KW-1185">Reference proteome</keyword>
<evidence type="ECO:0000313" key="10">
    <source>
        <dbReference type="Proteomes" id="UP000823561"/>
    </source>
</evidence>
<dbReference type="SMART" id="SM00336">
    <property type="entry name" value="BBOX"/>
    <property type="match status" value="1"/>
</dbReference>
<comment type="caution">
    <text evidence="9">The sequence shown here is derived from an EMBL/GenBank/DDBJ whole genome shotgun (WGS) entry which is preliminary data.</text>
</comment>
<dbReference type="SMART" id="SM00184">
    <property type="entry name" value="RING"/>
    <property type="match status" value="1"/>
</dbReference>
<name>A0AAV6G6X9_9TELE</name>
<dbReference type="SUPFAM" id="SSF57850">
    <property type="entry name" value="RING/U-box"/>
    <property type="match status" value="1"/>
</dbReference>
<dbReference type="InterPro" id="IPR017907">
    <property type="entry name" value="Znf_RING_CS"/>
</dbReference>
<feature type="coiled-coil region" evidence="5">
    <location>
        <begin position="128"/>
        <end position="227"/>
    </location>
</feature>
<dbReference type="Proteomes" id="UP000823561">
    <property type="component" value="Chromosome 13"/>
</dbReference>
<dbReference type="PRINTS" id="PR01407">
    <property type="entry name" value="BUTYPHLNCDUF"/>
</dbReference>
<dbReference type="Gene3D" id="2.60.120.920">
    <property type="match status" value="1"/>
</dbReference>
<keyword evidence="1" id="KW-0479">Metal-binding</keyword>
<reference evidence="9" key="1">
    <citation type="submission" date="2020-10" db="EMBL/GenBank/DDBJ databases">
        <title>Chromosome-scale genome assembly of the Allis shad, Alosa alosa.</title>
        <authorList>
            <person name="Margot Z."/>
            <person name="Christophe K."/>
            <person name="Cabau C."/>
            <person name="Louis A."/>
            <person name="Berthelot C."/>
            <person name="Parey E."/>
            <person name="Roest Crollius H."/>
            <person name="Montfort J."/>
            <person name="Robinson-Rechavi M."/>
            <person name="Bucao C."/>
            <person name="Bouchez O."/>
            <person name="Gislard M."/>
            <person name="Lluch J."/>
            <person name="Milhes M."/>
            <person name="Lampietro C."/>
            <person name="Lopez Roques C."/>
            <person name="Donnadieu C."/>
            <person name="Braasch I."/>
            <person name="Desvignes T."/>
            <person name="Postlethwait J."/>
            <person name="Bobe J."/>
            <person name="Guiguen Y."/>
        </authorList>
    </citation>
    <scope>NUCLEOTIDE SEQUENCE</scope>
    <source>
        <strain evidence="9">M-15738</strain>
        <tissue evidence="9">Blood</tissue>
    </source>
</reference>
<evidence type="ECO:0000256" key="1">
    <source>
        <dbReference type="ARBA" id="ARBA00022723"/>
    </source>
</evidence>
<dbReference type="InterPro" id="IPR001870">
    <property type="entry name" value="B30.2/SPRY"/>
</dbReference>
<evidence type="ECO:0000256" key="4">
    <source>
        <dbReference type="PROSITE-ProRule" id="PRU00024"/>
    </source>
</evidence>
<dbReference type="InterPro" id="IPR013320">
    <property type="entry name" value="ConA-like_dom_sf"/>
</dbReference>